<feature type="transmembrane region" description="Helical" evidence="1">
    <location>
        <begin position="204"/>
        <end position="228"/>
    </location>
</feature>
<accession>A0A319ELM1</accession>
<dbReference type="OrthoDB" id="405906at2759"/>
<dbReference type="EMBL" id="KZ826318">
    <property type="protein sequence ID" value="PYI11217.1"/>
    <property type="molecule type" value="Genomic_DNA"/>
</dbReference>
<dbReference type="InterPro" id="IPR056120">
    <property type="entry name" value="DUF7703"/>
</dbReference>
<feature type="transmembrane region" description="Helical" evidence="1">
    <location>
        <begin position="84"/>
        <end position="106"/>
    </location>
</feature>
<evidence type="ECO:0000313" key="4">
    <source>
        <dbReference type="Proteomes" id="UP000248423"/>
    </source>
</evidence>
<protein>
    <submittedName>
        <fullName evidence="3">Integral membrane protein</fullName>
    </submittedName>
</protein>
<keyword evidence="4" id="KW-1185">Reference proteome</keyword>
<dbReference type="Proteomes" id="UP000248423">
    <property type="component" value="Unassembled WGS sequence"/>
</dbReference>
<keyword evidence="1" id="KW-0472">Membrane</keyword>
<proteinExistence type="predicted"/>
<organism evidence="3 4">
    <name type="scientific">Aspergillus sclerotiicarbonarius (strain CBS 121057 / IBT 28362)</name>
    <dbReference type="NCBI Taxonomy" id="1448318"/>
    <lineage>
        <taxon>Eukaryota</taxon>
        <taxon>Fungi</taxon>
        <taxon>Dikarya</taxon>
        <taxon>Ascomycota</taxon>
        <taxon>Pezizomycotina</taxon>
        <taxon>Eurotiomycetes</taxon>
        <taxon>Eurotiomycetidae</taxon>
        <taxon>Eurotiales</taxon>
        <taxon>Aspergillaceae</taxon>
        <taxon>Aspergillus</taxon>
        <taxon>Aspergillus subgen. Circumdati</taxon>
    </lineage>
</organism>
<name>A0A319ELM1_ASPSB</name>
<feature type="transmembrane region" description="Helical" evidence="1">
    <location>
        <begin position="20"/>
        <end position="44"/>
    </location>
</feature>
<dbReference type="AlphaFoldDB" id="A0A319ELM1"/>
<dbReference type="STRING" id="1448318.A0A319ELM1"/>
<dbReference type="VEuPathDB" id="FungiDB:BO78DRAFT_446080"/>
<keyword evidence="1" id="KW-1133">Transmembrane helix</keyword>
<feature type="transmembrane region" description="Helical" evidence="1">
    <location>
        <begin position="51"/>
        <end position="72"/>
    </location>
</feature>
<evidence type="ECO:0000313" key="3">
    <source>
        <dbReference type="EMBL" id="PYI11217.1"/>
    </source>
</evidence>
<gene>
    <name evidence="3" type="ORF">BO78DRAFT_446080</name>
</gene>
<feature type="domain" description="DUF7703" evidence="2">
    <location>
        <begin position="21"/>
        <end position="260"/>
    </location>
</feature>
<dbReference type="PANTHER" id="PTHR37013">
    <property type="entry name" value="INTEGRAL MEMBRANE PROTEIN (AFU_ORTHOLOGUE AFUA_1G05950)-RELATED"/>
    <property type="match status" value="1"/>
</dbReference>
<evidence type="ECO:0000256" key="1">
    <source>
        <dbReference type="SAM" id="Phobius"/>
    </source>
</evidence>
<dbReference type="Pfam" id="PF24802">
    <property type="entry name" value="DUF7703"/>
    <property type="match status" value="1"/>
</dbReference>
<keyword evidence="1" id="KW-0812">Transmembrane</keyword>
<evidence type="ECO:0000259" key="2">
    <source>
        <dbReference type="Pfam" id="PF24802"/>
    </source>
</evidence>
<sequence>MSSLKDIGSKLGSKLALPITYVITAFLSIALYNVVELTFILLVTFKRRKGLYFWSFVVASLGIAIYSIGFVLKDFNIVTEPLSYFYVTLIILGWCGMVTGQSLVLYSRLHLVVRHHFLLRFILVMIVCDAFLLQIPTIILCYGTNSTASATFALPYAIYERIEVTAFFVQESIISGVYIFETFKLLRSESPVMEETHREAARRLLLHLILMNIIVLILDVAVLVLQFVGRYASQTAVKAFIYSVKLKLEFSILNQLVAFVYHPHVLNSGSPDAETSSRNLWDASHQAEQGNVPGGHSHHRSCAWGSVARRVKREFVMSGEQKVSGIRNAARRQFGSLGTSRSRD</sequence>
<feature type="transmembrane region" description="Helical" evidence="1">
    <location>
        <begin position="118"/>
        <end position="145"/>
    </location>
</feature>
<reference evidence="3 4" key="1">
    <citation type="submission" date="2018-02" db="EMBL/GenBank/DDBJ databases">
        <title>The genomes of Aspergillus section Nigri reveals drivers in fungal speciation.</title>
        <authorList>
            <consortium name="DOE Joint Genome Institute"/>
            <person name="Vesth T.C."/>
            <person name="Nybo J."/>
            <person name="Theobald S."/>
            <person name="Brandl J."/>
            <person name="Frisvad J.C."/>
            <person name="Nielsen K.F."/>
            <person name="Lyhne E.K."/>
            <person name="Kogle M.E."/>
            <person name="Kuo A."/>
            <person name="Riley R."/>
            <person name="Clum A."/>
            <person name="Nolan M."/>
            <person name="Lipzen A."/>
            <person name="Salamov A."/>
            <person name="Henrissat B."/>
            <person name="Wiebenga A."/>
            <person name="De vries R.P."/>
            <person name="Grigoriev I.V."/>
            <person name="Mortensen U.H."/>
            <person name="Andersen M.R."/>
            <person name="Baker S.E."/>
        </authorList>
    </citation>
    <scope>NUCLEOTIDE SEQUENCE [LARGE SCALE GENOMIC DNA]</scope>
    <source>
        <strain evidence="3 4">CBS 121057</strain>
    </source>
</reference>